<proteinExistence type="predicted"/>
<reference evidence="1 2" key="1">
    <citation type="journal article" date="2016" name="Nat. Commun.">
        <title>Thousands of microbial genomes shed light on interconnected biogeochemical processes in an aquifer system.</title>
        <authorList>
            <person name="Anantharaman K."/>
            <person name="Brown C.T."/>
            <person name="Hug L.A."/>
            <person name="Sharon I."/>
            <person name="Castelle C.J."/>
            <person name="Probst A.J."/>
            <person name="Thomas B.C."/>
            <person name="Singh A."/>
            <person name="Wilkins M.J."/>
            <person name="Karaoz U."/>
            <person name="Brodie E.L."/>
            <person name="Williams K.H."/>
            <person name="Hubbard S.S."/>
            <person name="Banfield J.F."/>
        </authorList>
    </citation>
    <scope>NUCLEOTIDE SEQUENCE [LARGE SCALE GENOMIC DNA]</scope>
</reference>
<sequence>MSANALAEFLTGQGLPQRLGCRHFGNGDVSTCSHCGQIVRELVDYLLQRIFTVQQLEAIKDHQRPRLVSAIIEAVLARSNGREGKRDG</sequence>
<organism evidence="1 2">
    <name type="scientific">Candidatus Buchananbacteria bacterium RIFCSPHIGHO2_01_FULL_39_14</name>
    <dbReference type="NCBI Taxonomy" id="1797532"/>
    <lineage>
        <taxon>Bacteria</taxon>
        <taxon>Candidatus Buchananiibacteriota</taxon>
    </lineage>
</organism>
<gene>
    <name evidence="1" type="ORF">A2729_02860</name>
</gene>
<dbReference type="Proteomes" id="UP000178930">
    <property type="component" value="Unassembled WGS sequence"/>
</dbReference>
<evidence type="ECO:0000313" key="1">
    <source>
        <dbReference type="EMBL" id="OGY44800.1"/>
    </source>
</evidence>
<dbReference type="AlphaFoldDB" id="A0A1G1XYZ2"/>
<protein>
    <submittedName>
        <fullName evidence="1">Uncharacterized protein</fullName>
    </submittedName>
</protein>
<name>A0A1G1XYZ2_9BACT</name>
<comment type="caution">
    <text evidence="1">The sequence shown here is derived from an EMBL/GenBank/DDBJ whole genome shotgun (WGS) entry which is preliminary data.</text>
</comment>
<dbReference type="STRING" id="1797532.A2729_02860"/>
<dbReference type="EMBL" id="MHIB01000012">
    <property type="protein sequence ID" value="OGY44800.1"/>
    <property type="molecule type" value="Genomic_DNA"/>
</dbReference>
<evidence type="ECO:0000313" key="2">
    <source>
        <dbReference type="Proteomes" id="UP000178930"/>
    </source>
</evidence>
<accession>A0A1G1XYZ2</accession>